<accession>A0A183E163</accession>
<feature type="region of interest" description="Disordered" evidence="1">
    <location>
        <begin position="1"/>
        <end position="24"/>
    </location>
</feature>
<keyword evidence="3" id="KW-1185">Reference proteome</keyword>
<protein>
    <submittedName>
        <fullName evidence="2 4">Uncharacterized protein</fullName>
    </submittedName>
</protein>
<name>A0A183E163_9BILA</name>
<proteinExistence type="predicted"/>
<dbReference type="Proteomes" id="UP000271098">
    <property type="component" value="Unassembled WGS sequence"/>
</dbReference>
<evidence type="ECO:0000313" key="3">
    <source>
        <dbReference type="Proteomes" id="UP000271098"/>
    </source>
</evidence>
<reference evidence="4" key="1">
    <citation type="submission" date="2016-06" db="UniProtKB">
        <authorList>
            <consortium name="WormBaseParasite"/>
        </authorList>
    </citation>
    <scope>IDENTIFICATION</scope>
</reference>
<evidence type="ECO:0000256" key="1">
    <source>
        <dbReference type="SAM" id="MobiDB-lite"/>
    </source>
</evidence>
<evidence type="ECO:0000313" key="4">
    <source>
        <dbReference type="WBParaSite" id="GPUH_0001472301-mRNA-1"/>
    </source>
</evidence>
<organism evidence="4">
    <name type="scientific">Gongylonema pulchrum</name>
    <dbReference type="NCBI Taxonomy" id="637853"/>
    <lineage>
        <taxon>Eukaryota</taxon>
        <taxon>Metazoa</taxon>
        <taxon>Ecdysozoa</taxon>
        <taxon>Nematoda</taxon>
        <taxon>Chromadorea</taxon>
        <taxon>Rhabditida</taxon>
        <taxon>Spirurina</taxon>
        <taxon>Spiruromorpha</taxon>
        <taxon>Spiruroidea</taxon>
        <taxon>Gongylonematidae</taxon>
        <taxon>Gongylonema</taxon>
    </lineage>
</organism>
<dbReference type="EMBL" id="UYRT01081565">
    <property type="protein sequence ID" value="VDN24632.1"/>
    <property type="molecule type" value="Genomic_DNA"/>
</dbReference>
<gene>
    <name evidence="2" type="ORF">GPUH_LOCUS14704</name>
</gene>
<reference evidence="2 3" key="2">
    <citation type="submission" date="2018-11" db="EMBL/GenBank/DDBJ databases">
        <authorList>
            <consortium name="Pathogen Informatics"/>
        </authorList>
    </citation>
    <scope>NUCLEOTIDE SEQUENCE [LARGE SCALE GENOMIC DNA]</scope>
</reference>
<evidence type="ECO:0000313" key="2">
    <source>
        <dbReference type="EMBL" id="VDN24632.1"/>
    </source>
</evidence>
<dbReference type="WBParaSite" id="GPUH_0001472301-mRNA-1">
    <property type="protein sequence ID" value="GPUH_0001472301-mRNA-1"/>
    <property type="gene ID" value="GPUH_0001472301"/>
</dbReference>
<sequence length="69" mass="7566">MSSSAAAELDGADESAGVCDRKNPNPFFETSTFRTTPPLRSAPFLEFELEFDIFCLVVGICFGIFEILP</sequence>
<dbReference type="AlphaFoldDB" id="A0A183E163"/>